<dbReference type="AlphaFoldDB" id="A0A0L8BS75"/>
<proteinExistence type="predicted"/>
<dbReference type="EMBL" id="LGAP01000011">
    <property type="protein sequence ID" value="KOF17369.1"/>
    <property type="molecule type" value="Genomic_DNA"/>
</dbReference>
<reference evidence="2" key="1">
    <citation type="submission" date="2015-07" db="EMBL/GenBank/DDBJ databases">
        <title>Whole genome sequence of an Ensifer adhaerens strain isolated from a cave pool in the Wind Cave National Park.</title>
        <authorList>
            <person name="Eng W.W.H."/>
            <person name="Gan H.M."/>
            <person name="Barton H.A."/>
            <person name="Savka M.A."/>
        </authorList>
    </citation>
    <scope>NUCLEOTIDE SEQUENCE [LARGE SCALE GENOMIC DNA]</scope>
    <source>
        <strain evidence="2">SD006</strain>
    </source>
</reference>
<gene>
    <name evidence="1" type="ORF">AC244_17705</name>
</gene>
<sequence>MSVVMYAVSAELAASKIASIVERPVLEDVVDGEKRRTTLGPPSILEAYLIENGAEDEKSVVREDLSLLAKEAGAAYDVLIIPDIMAENRQLPSNDA</sequence>
<dbReference type="PATRIC" id="fig|106592.7.peg.1325"/>
<protein>
    <submittedName>
        <fullName evidence="1">Uncharacterized protein</fullName>
    </submittedName>
</protein>
<name>A0A0L8BS75_ENSAD</name>
<accession>A0A0L8BS75</accession>
<evidence type="ECO:0000313" key="2">
    <source>
        <dbReference type="Proteomes" id="UP000037425"/>
    </source>
</evidence>
<organism evidence="1 2">
    <name type="scientific">Ensifer adhaerens</name>
    <name type="common">Sinorhizobium morelense</name>
    <dbReference type="NCBI Taxonomy" id="106592"/>
    <lineage>
        <taxon>Bacteria</taxon>
        <taxon>Pseudomonadati</taxon>
        <taxon>Pseudomonadota</taxon>
        <taxon>Alphaproteobacteria</taxon>
        <taxon>Hyphomicrobiales</taxon>
        <taxon>Rhizobiaceae</taxon>
        <taxon>Sinorhizobium/Ensifer group</taxon>
        <taxon>Ensifer</taxon>
    </lineage>
</organism>
<evidence type="ECO:0000313" key="1">
    <source>
        <dbReference type="EMBL" id="KOF17369.1"/>
    </source>
</evidence>
<comment type="caution">
    <text evidence="1">The sequence shown here is derived from an EMBL/GenBank/DDBJ whole genome shotgun (WGS) entry which is preliminary data.</text>
</comment>
<dbReference type="Proteomes" id="UP000037425">
    <property type="component" value="Unassembled WGS sequence"/>
</dbReference>